<comment type="subcellular location">
    <subcellularLocation>
        <location evidence="1 8">Nucleus</location>
    </subcellularLocation>
</comment>
<organism evidence="10 11">
    <name type="scientific">Clunio marinus</name>
    <dbReference type="NCBI Taxonomy" id="568069"/>
    <lineage>
        <taxon>Eukaryota</taxon>
        <taxon>Metazoa</taxon>
        <taxon>Ecdysozoa</taxon>
        <taxon>Arthropoda</taxon>
        <taxon>Hexapoda</taxon>
        <taxon>Insecta</taxon>
        <taxon>Pterygota</taxon>
        <taxon>Neoptera</taxon>
        <taxon>Endopterygota</taxon>
        <taxon>Diptera</taxon>
        <taxon>Nematocera</taxon>
        <taxon>Chironomoidea</taxon>
        <taxon>Chironomidae</taxon>
        <taxon>Clunio</taxon>
    </lineage>
</organism>
<proteinExistence type="inferred from homology"/>
<evidence type="ECO:0000256" key="6">
    <source>
        <dbReference type="ARBA" id="ARBA00023163"/>
    </source>
</evidence>
<evidence type="ECO:0000256" key="9">
    <source>
        <dbReference type="SAM" id="MobiDB-lite"/>
    </source>
</evidence>
<dbReference type="GO" id="GO:0000978">
    <property type="term" value="F:RNA polymerase II cis-regulatory region sequence-specific DNA binding"/>
    <property type="evidence" value="ECO:0007669"/>
    <property type="project" value="TreeGrafter"/>
</dbReference>
<dbReference type="PANTHER" id="PTHR13074">
    <property type="entry name" value="MEDIATOR OF RNA POLYMERASE II TRANSCRIPTION SUBUNIT 8"/>
    <property type="match status" value="1"/>
</dbReference>
<keyword evidence="4 8" id="KW-0805">Transcription regulation</keyword>
<protein>
    <recommendedName>
        <fullName evidence="8">Mediator of RNA polymerase II transcription subunit 8</fullName>
    </recommendedName>
    <alternativeName>
        <fullName evidence="8">Mediator complex subunit 8</fullName>
    </alternativeName>
</protein>
<keyword evidence="7 8" id="KW-0539">Nucleus</keyword>
<comment type="subunit">
    <text evidence="3 8">Component of the Mediator complex.</text>
</comment>
<dbReference type="STRING" id="568069.A0A1J1IVC5"/>
<dbReference type="Pfam" id="PF10232">
    <property type="entry name" value="Med8"/>
    <property type="match status" value="1"/>
</dbReference>
<accession>A0A1J1IVC5</accession>
<dbReference type="PANTHER" id="PTHR13074:SF9">
    <property type="entry name" value="MEDIATOR OF RNA POLYMERASE II TRANSCRIPTION SUBUNIT 8"/>
    <property type="match status" value="1"/>
</dbReference>
<dbReference type="AlphaFoldDB" id="A0A1J1IVC5"/>
<dbReference type="GO" id="GO:0006357">
    <property type="term" value="P:regulation of transcription by RNA polymerase II"/>
    <property type="evidence" value="ECO:0007669"/>
    <property type="project" value="InterPro"/>
</dbReference>
<evidence type="ECO:0000256" key="7">
    <source>
        <dbReference type="ARBA" id="ARBA00023242"/>
    </source>
</evidence>
<reference evidence="10 11" key="1">
    <citation type="submission" date="2015-04" db="EMBL/GenBank/DDBJ databases">
        <authorList>
            <person name="Syromyatnikov M.Y."/>
            <person name="Popov V.N."/>
        </authorList>
    </citation>
    <scope>NUCLEOTIDE SEQUENCE [LARGE SCALE GENOMIC DNA]</scope>
</reference>
<dbReference type="InterPro" id="IPR019364">
    <property type="entry name" value="Mediatior_Med8_fun/met"/>
</dbReference>
<dbReference type="GO" id="GO:0070847">
    <property type="term" value="C:core mediator complex"/>
    <property type="evidence" value="ECO:0007669"/>
    <property type="project" value="TreeGrafter"/>
</dbReference>
<evidence type="ECO:0000256" key="5">
    <source>
        <dbReference type="ARBA" id="ARBA00023159"/>
    </source>
</evidence>
<evidence type="ECO:0000256" key="1">
    <source>
        <dbReference type="ARBA" id="ARBA00004123"/>
    </source>
</evidence>
<evidence type="ECO:0000256" key="8">
    <source>
        <dbReference type="RuleBase" id="RU364144"/>
    </source>
</evidence>
<comment type="function">
    <text evidence="8">Component of the Mediator complex, a coactivator involved in the regulated transcription of nearly all RNA polymerase II-dependent genes. Mediator functions as a bridge to convey information from gene-specific regulatory proteins to the basal RNA polymerase II transcription machinery. Mediator is recruited to promoters by direct interactions with regulatory proteins and serves as a scaffold for the assembly of a functional preinitiation complex with RNA polymerase II and the general transcription factors.</text>
</comment>
<dbReference type="GO" id="GO:0016592">
    <property type="term" value="C:mediator complex"/>
    <property type="evidence" value="ECO:0007669"/>
    <property type="project" value="InterPro"/>
</dbReference>
<dbReference type="OrthoDB" id="150687at2759"/>
<evidence type="ECO:0000313" key="11">
    <source>
        <dbReference type="Proteomes" id="UP000183832"/>
    </source>
</evidence>
<dbReference type="Proteomes" id="UP000183832">
    <property type="component" value="Unassembled WGS sequence"/>
</dbReference>
<comment type="similarity">
    <text evidence="2 8">Belongs to the Mediator complex subunit 8 family.</text>
</comment>
<evidence type="ECO:0000313" key="10">
    <source>
        <dbReference type="EMBL" id="CRL04048.1"/>
    </source>
</evidence>
<sequence length="247" mass="27509">MQREEKQLEMFLDNSLIKLNDLKKAIGQMIQKIEMEHERINWPQFLDNFALISGHLAGLSKQLALEYTPQISRLTVLPLFLSPDVDEHLVQITEGRLPVFAAECVPDYLRTKPDPTMESRMNLHEAKANALTNETAAKQVAQYTKIVSHVSDLISKARDEWEIESMNRNAQMPTYSQADTHTLVKAVGMGTNLAVTGGPVGNMLIPPGPRMPGPVQMSSVSPNLPQMGKLPSSIKTNIKSASLHPYR</sequence>
<keyword evidence="5 8" id="KW-0010">Activator</keyword>
<gene>
    <name evidence="8" type="primary">MED8</name>
    <name evidence="10" type="ORF">CLUMA_CG017161</name>
</gene>
<dbReference type="EMBL" id="CVRI01000061">
    <property type="protein sequence ID" value="CRL04048.1"/>
    <property type="molecule type" value="Genomic_DNA"/>
</dbReference>
<keyword evidence="6 8" id="KW-0804">Transcription</keyword>
<evidence type="ECO:0000256" key="2">
    <source>
        <dbReference type="ARBA" id="ARBA00005716"/>
    </source>
</evidence>
<evidence type="ECO:0000256" key="3">
    <source>
        <dbReference type="ARBA" id="ARBA00011837"/>
    </source>
</evidence>
<dbReference type="GO" id="GO:0003712">
    <property type="term" value="F:transcription coregulator activity"/>
    <property type="evidence" value="ECO:0007669"/>
    <property type="project" value="InterPro"/>
</dbReference>
<feature type="region of interest" description="Disordered" evidence="9">
    <location>
        <begin position="228"/>
        <end position="247"/>
    </location>
</feature>
<evidence type="ECO:0000256" key="4">
    <source>
        <dbReference type="ARBA" id="ARBA00023015"/>
    </source>
</evidence>
<keyword evidence="11" id="KW-1185">Reference proteome</keyword>
<name>A0A1J1IVC5_9DIPT</name>